<gene>
    <name evidence="1" type="ORF">RE474_12935</name>
</gene>
<accession>A0AA51UK10</accession>
<dbReference type="GeneID" id="84233638"/>
<sequence length="51" mass="5774">MVALRIGDKELNFFRNAQVTIRMVDSEEEATELVNNMLTSAYHKAMISGDL</sequence>
<reference evidence="1 2" key="1">
    <citation type="submission" date="2023-08" db="EMBL/GenBank/DDBJ databases">
        <title>Methanolobus mangrovi sp. nov. and Methanolobus sediminis sp. nov, two novel methylotrophic methanogens isolated from mangrove sediments in China.</title>
        <authorList>
            <person name="Zhou J."/>
        </authorList>
    </citation>
    <scope>NUCLEOTIDE SEQUENCE [LARGE SCALE GENOMIC DNA]</scope>
    <source>
        <strain evidence="1 2">FTZ6</strain>
    </source>
</reference>
<dbReference type="AlphaFoldDB" id="A0AA51UK10"/>
<name>A0AA51UK10_9EURY</name>
<evidence type="ECO:0000313" key="2">
    <source>
        <dbReference type="Proteomes" id="UP001182908"/>
    </source>
</evidence>
<organism evidence="1 2">
    <name type="scientific">Methanolobus sediminis</name>
    <dbReference type="NCBI Taxonomy" id="3072978"/>
    <lineage>
        <taxon>Archaea</taxon>
        <taxon>Methanobacteriati</taxon>
        <taxon>Methanobacteriota</taxon>
        <taxon>Stenosarchaea group</taxon>
        <taxon>Methanomicrobia</taxon>
        <taxon>Methanosarcinales</taxon>
        <taxon>Methanosarcinaceae</taxon>
        <taxon>Methanolobus</taxon>
    </lineage>
</organism>
<dbReference type="RefSeq" id="WP_309310774.1">
    <property type="nucleotide sequence ID" value="NZ_CP133592.1"/>
</dbReference>
<dbReference type="EMBL" id="CP133592">
    <property type="protein sequence ID" value="WMW24967.1"/>
    <property type="molecule type" value="Genomic_DNA"/>
</dbReference>
<proteinExistence type="predicted"/>
<keyword evidence="2" id="KW-1185">Reference proteome</keyword>
<evidence type="ECO:0000313" key="1">
    <source>
        <dbReference type="EMBL" id="WMW24967.1"/>
    </source>
</evidence>
<dbReference type="KEGG" id="mseb:RE474_12935"/>
<dbReference type="Proteomes" id="UP001182908">
    <property type="component" value="Chromosome"/>
</dbReference>
<protein>
    <submittedName>
        <fullName evidence="1">Uncharacterized protein</fullName>
    </submittedName>
</protein>